<dbReference type="EMBL" id="JAKXMK010000009">
    <property type="protein sequence ID" value="MCH6166405.1"/>
    <property type="molecule type" value="Genomic_DNA"/>
</dbReference>
<sequence>MDVRRVTGTWHDHRLIIFELDDESGGHDAPCCAAVDVSPWLPSGPPDDTTAVTANQLGAVVERLAAAGHWHEGDPDMLIVMDPGYDVTRPGPGRPPGSENASTAIHYEVGTNPRRDLAATARQQPAG</sequence>
<comment type="caution">
    <text evidence="2">The sequence shown here is derived from an EMBL/GenBank/DDBJ whole genome shotgun (WGS) entry which is preliminary data.</text>
</comment>
<evidence type="ECO:0000313" key="3">
    <source>
        <dbReference type="Proteomes" id="UP001299970"/>
    </source>
</evidence>
<organism evidence="2 3">
    <name type="scientific">Pseudonocardia alaniniphila</name>
    <dbReference type="NCBI Taxonomy" id="75291"/>
    <lineage>
        <taxon>Bacteria</taxon>
        <taxon>Bacillati</taxon>
        <taxon>Actinomycetota</taxon>
        <taxon>Actinomycetes</taxon>
        <taxon>Pseudonocardiales</taxon>
        <taxon>Pseudonocardiaceae</taxon>
        <taxon>Pseudonocardia</taxon>
    </lineage>
</organism>
<evidence type="ECO:0000313" key="2">
    <source>
        <dbReference type="EMBL" id="MCH6166405.1"/>
    </source>
</evidence>
<proteinExistence type="predicted"/>
<feature type="region of interest" description="Disordered" evidence="1">
    <location>
        <begin position="81"/>
        <end position="127"/>
    </location>
</feature>
<evidence type="ECO:0000256" key="1">
    <source>
        <dbReference type="SAM" id="MobiDB-lite"/>
    </source>
</evidence>
<reference evidence="2 3" key="1">
    <citation type="submission" date="2022-03" db="EMBL/GenBank/DDBJ databases">
        <title>Pseudonocardia alaer sp. nov., a novel actinomycete isolated from reed forest soil.</title>
        <authorList>
            <person name="Wang L."/>
        </authorList>
    </citation>
    <scope>NUCLEOTIDE SEQUENCE [LARGE SCALE GENOMIC DNA]</scope>
    <source>
        <strain evidence="2 3">Y-16303</strain>
    </source>
</reference>
<evidence type="ECO:0008006" key="4">
    <source>
        <dbReference type="Google" id="ProtNLM"/>
    </source>
</evidence>
<dbReference type="RefSeq" id="WP_241036436.1">
    <property type="nucleotide sequence ID" value="NZ_BAAAJF010000002.1"/>
</dbReference>
<protein>
    <recommendedName>
        <fullName evidence="4">DDE superfamily endonuclease</fullName>
    </recommendedName>
</protein>
<accession>A0ABS9TCZ0</accession>
<gene>
    <name evidence="2" type="ORF">MMF94_11980</name>
</gene>
<keyword evidence="3" id="KW-1185">Reference proteome</keyword>
<name>A0ABS9TCZ0_9PSEU</name>
<dbReference type="Proteomes" id="UP001299970">
    <property type="component" value="Unassembled WGS sequence"/>
</dbReference>